<evidence type="ECO:0000259" key="3">
    <source>
        <dbReference type="SMART" id="SM00967"/>
    </source>
</evidence>
<evidence type="ECO:0000256" key="1">
    <source>
        <dbReference type="ARBA" id="ARBA00022603"/>
    </source>
</evidence>
<dbReference type="OrthoDB" id="9794400at2"/>
<accession>A0A291QZD9</accession>
<dbReference type="GO" id="GO:0008173">
    <property type="term" value="F:RNA methyltransferase activity"/>
    <property type="evidence" value="ECO:0007669"/>
    <property type="project" value="InterPro"/>
</dbReference>
<dbReference type="NCBIfam" id="TIGR00186">
    <property type="entry name" value="rRNA_methyl_3"/>
    <property type="match status" value="1"/>
</dbReference>
<protein>
    <submittedName>
        <fullName evidence="4">23S rRNA (Guanosine(2251)-2'-O)-methyltransferase RlmB</fullName>
    </submittedName>
</protein>
<dbReference type="PANTHER" id="PTHR46429">
    <property type="entry name" value="23S RRNA (GUANOSINE-2'-O-)-METHYLTRANSFERASE RLMB"/>
    <property type="match status" value="1"/>
</dbReference>
<dbReference type="GO" id="GO:0005829">
    <property type="term" value="C:cytosol"/>
    <property type="evidence" value="ECO:0007669"/>
    <property type="project" value="TreeGrafter"/>
</dbReference>
<dbReference type="GO" id="GO:0006396">
    <property type="term" value="P:RNA processing"/>
    <property type="evidence" value="ECO:0007669"/>
    <property type="project" value="InterPro"/>
</dbReference>
<dbReference type="InterPro" id="IPR029064">
    <property type="entry name" value="Ribosomal_eL30-like_sf"/>
</dbReference>
<dbReference type="SMART" id="SM00967">
    <property type="entry name" value="SpoU_sub_bind"/>
    <property type="match status" value="1"/>
</dbReference>
<dbReference type="InterPro" id="IPR004441">
    <property type="entry name" value="rRNA_MeTrfase_TrmH"/>
</dbReference>
<dbReference type="Pfam" id="PF08032">
    <property type="entry name" value="SpoU_sub_bind"/>
    <property type="match status" value="1"/>
</dbReference>
<dbReference type="KEGG" id="cbae:COR50_20260"/>
<keyword evidence="1 4" id="KW-0489">Methyltransferase</keyword>
<dbReference type="RefSeq" id="WP_098195688.1">
    <property type="nucleotide sequence ID" value="NZ_CP023777.1"/>
</dbReference>
<reference evidence="4 5" key="1">
    <citation type="submission" date="2017-10" db="EMBL/GenBank/DDBJ databases">
        <title>Paenichitinophaga pekingensis gen. nov., sp. nov., isolated from activated sludge.</title>
        <authorList>
            <person name="Jin D."/>
            <person name="Kong X."/>
            <person name="Deng Y."/>
            <person name="Bai Z."/>
        </authorList>
    </citation>
    <scope>NUCLEOTIDE SEQUENCE [LARGE SCALE GENOMIC DNA]</scope>
    <source>
        <strain evidence="4 5">13</strain>
    </source>
</reference>
<dbReference type="EMBL" id="CP023777">
    <property type="protein sequence ID" value="ATL49320.1"/>
    <property type="molecule type" value="Genomic_DNA"/>
</dbReference>
<dbReference type="GO" id="GO:0003723">
    <property type="term" value="F:RNA binding"/>
    <property type="evidence" value="ECO:0007669"/>
    <property type="project" value="InterPro"/>
</dbReference>
<dbReference type="Proteomes" id="UP000220133">
    <property type="component" value="Chromosome"/>
</dbReference>
<dbReference type="PANTHER" id="PTHR46429:SF1">
    <property type="entry name" value="23S RRNA (GUANOSINE-2'-O-)-METHYLTRANSFERASE RLMB"/>
    <property type="match status" value="1"/>
</dbReference>
<name>A0A291QZD9_9BACT</name>
<dbReference type="Gene3D" id="3.30.1330.30">
    <property type="match status" value="1"/>
</dbReference>
<keyword evidence="5" id="KW-1185">Reference proteome</keyword>
<dbReference type="InterPro" id="IPR029026">
    <property type="entry name" value="tRNA_m1G_MTases_N"/>
</dbReference>
<feature type="domain" description="RNA 2-O ribose methyltransferase substrate binding" evidence="3">
    <location>
        <begin position="21"/>
        <end position="95"/>
    </location>
</feature>
<sequence>MNPSFRTHKKTSAPKPKQSSLVIGRQPLIEAIKSGKAIERIFLQRTATGDIIPQIKQLAQEKKIPVNLVPVEKLNSLTGANHQGIVAIAAIIQYLDLQDVISHVVDNGEVPLFLILDGITDVRNIGAIARSAVCCGAQAIIIPDKGIAALNEEAIKSSAGALEKIAVCRVNSLMKAVDTLHLNGIQVYASEMEAETKLYDCEWKEPVAIIMGSEDKGVYPALLKTADTLFQIPMKNSFESLNVSVAAGVILYEAMKQRDLAG</sequence>
<gene>
    <name evidence="4" type="ORF">COR50_20260</name>
</gene>
<dbReference type="AlphaFoldDB" id="A0A291QZD9"/>
<evidence type="ECO:0000313" key="4">
    <source>
        <dbReference type="EMBL" id="ATL49320.1"/>
    </source>
</evidence>
<keyword evidence="2 4" id="KW-0808">Transferase</keyword>
<evidence type="ECO:0000313" key="5">
    <source>
        <dbReference type="Proteomes" id="UP000220133"/>
    </source>
</evidence>
<proteinExistence type="predicted"/>
<dbReference type="SUPFAM" id="SSF75217">
    <property type="entry name" value="alpha/beta knot"/>
    <property type="match status" value="1"/>
</dbReference>
<evidence type="ECO:0000256" key="2">
    <source>
        <dbReference type="ARBA" id="ARBA00022679"/>
    </source>
</evidence>
<dbReference type="InterPro" id="IPR013123">
    <property type="entry name" value="SpoU_subst-bd"/>
</dbReference>
<dbReference type="InterPro" id="IPR029028">
    <property type="entry name" value="Alpha/beta_knot_MTases"/>
</dbReference>
<dbReference type="GO" id="GO:0032259">
    <property type="term" value="P:methylation"/>
    <property type="evidence" value="ECO:0007669"/>
    <property type="project" value="UniProtKB-KW"/>
</dbReference>
<dbReference type="SUPFAM" id="SSF55315">
    <property type="entry name" value="L30e-like"/>
    <property type="match status" value="1"/>
</dbReference>
<dbReference type="CDD" id="cd18103">
    <property type="entry name" value="SpoU-like_RlmB"/>
    <property type="match status" value="1"/>
</dbReference>
<dbReference type="Pfam" id="PF00588">
    <property type="entry name" value="SpoU_methylase"/>
    <property type="match status" value="1"/>
</dbReference>
<dbReference type="InterPro" id="IPR001537">
    <property type="entry name" value="SpoU_MeTrfase"/>
</dbReference>
<dbReference type="Gene3D" id="3.40.1280.10">
    <property type="match status" value="1"/>
</dbReference>
<organism evidence="4 5">
    <name type="scientific">Chitinophaga caeni</name>
    <dbReference type="NCBI Taxonomy" id="2029983"/>
    <lineage>
        <taxon>Bacteria</taxon>
        <taxon>Pseudomonadati</taxon>
        <taxon>Bacteroidota</taxon>
        <taxon>Chitinophagia</taxon>
        <taxon>Chitinophagales</taxon>
        <taxon>Chitinophagaceae</taxon>
        <taxon>Chitinophaga</taxon>
    </lineage>
</organism>